<dbReference type="InterPro" id="IPR036388">
    <property type="entry name" value="WH-like_DNA-bd_sf"/>
</dbReference>
<proteinExistence type="predicted"/>
<protein>
    <recommendedName>
        <fullName evidence="4">HTH marR-type domain-containing protein</fullName>
    </recommendedName>
</protein>
<dbReference type="PROSITE" id="PS50995">
    <property type="entry name" value="HTH_MARR_2"/>
    <property type="match status" value="1"/>
</dbReference>
<evidence type="ECO:0000256" key="1">
    <source>
        <dbReference type="ARBA" id="ARBA00023015"/>
    </source>
</evidence>
<comment type="caution">
    <text evidence="5">The sequence shown here is derived from an EMBL/GenBank/DDBJ whole genome shotgun (WGS) entry which is preliminary data.</text>
</comment>
<keyword evidence="2" id="KW-0238">DNA-binding</keyword>
<gene>
    <name evidence="5" type="ORF">GCM10009798_04980</name>
</gene>
<dbReference type="InterPro" id="IPR036390">
    <property type="entry name" value="WH_DNA-bd_sf"/>
</dbReference>
<dbReference type="PANTHER" id="PTHR33164:SF106">
    <property type="entry name" value="TRANSCRIPTIONAL REGULATORY PROTEIN"/>
    <property type="match status" value="1"/>
</dbReference>
<name>A0ABP5BNR1_9ACTN</name>
<dbReference type="Proteomes" id="UP001500571">
    <property type="component" value="Unassembled WGS sequence"/>
</dbReference>
<dbReference type="PANTHER" id="PTHR33164">
    <property type="entry name" value="TRANSCRIPTIONAL REGULATOR, MARR FAMILY"/>
    <property type="match status" value="1"/>
</dbReference>
<evidence type="ECO:0000259" key="4">
    <source>
        <dbReference type="PROSITE" id="PS50995"/>
    </source>
</evidence>
<keyword evidence="1" id="KW-0805">Transcription regulation</keyword>
<accession>A0ABP5BNR1</accession>
<dbReference type="Gene3D" id="1.10.10.10">
    <property type="entry name" value="Winged helix-like DNA-binding domain superfamily/Winged helix DNA-binding domain"/>
    <property type="match status" value="1"/>
</dbReference>
<dbReference type="SMART" id="SM00347">
    <property type="entry name" value="HTH_MARR"/>
    <property type="match status" value="1"/>
</dbReference>
<dbReference type="Pfam" id="PF12802">
    <property type="entry name" value="MarR_2"/>
    <property type="match status" value="1"/>
</dbReference>
<feature type="domain" description="HTH marR-type" evidence="4">
    <location>
        <begin position="13"/>
        <end position="149"/>
    </location>
</feature>
<dbReference type="SUPFAM" id="SSF46785">
    <property type="entry name" value="Winged helix' DNA-binding domain"/>
    <property type="match status" value="1"/>
</dbReference>
<evidence type="ECO:0000313" key="5">
    <source>
        <dbReference type="EMBL" id="GAA1948790.1"/>
    </source>
</evidence>
<evidence type="ECO:0000313" key="6">
    <source>
        <dbReference type="Proteomes" id="UP001500571"/>
    </source>
</evidence>
<reference evidence="6" key="1">
    <citation type="journal article" date="2019" name="Int. J. Syst. Evol. Microbiol.">
        <title>The Global Catalogue of Microorganisms (GCM) 10K type strain sequencing project: providing services to taxonomists for standard genome sequencing and annotation.</title>
        <authorList>
            <consortium name="The Broad Institute Genomics Platform"/>
            <consortium name="The Broad Institute Genome Sequencing Center for Infectious Disease"/>
            <person name="Wu L."/>
            <person name="Ma J."/>
        </authorList>
    </citation>
    <scope>NUCLEOTIDE SEQUENCE [LARGE SCALE GENOMIC DNA]</scope>
    <source>
        <strain evidence="6">JCM 15309</strain>
    </source>
</reference>
<keyword evidence="6" id="KW-1185">Reference proteome</keyword>
<dbReference type="InterPro" id="IPR023187">
    <property type="entry name" value="Tscrpt_reg_MarR-type_CS"/>
</dbReference>
<keyword evidence="3" id="KW-0804">Transcription</keyword>
<evidence type="ECO:0000256" key="3">
    <source>
        <dbReference type="ARBA" id="ARBA00023163"/>
    </source>
</evidence>
<dbReference type="PRINTS" id="PR00598">
    <property type="entry name" value="HTHMARR"/>
</dbReference>
<dbReference type="PROSITE" id="PS01117">
    <property type="entry name" value="HTH_MARR_1"/>
    <property type="match status" value="1"/>
</dbReference>
<evidence type="ECO:0000256" key="2">
    <source>
        <dbReference type="ARBA" id="ARBA00023125"/>
    </source>
</evidence>
<dbReference type="InterPro" id="IPR039422">
    <property type="entry name" value="MarR/SlyA-like"/>
</dbReference>
<dbReference type="InterPro" id="IPR000835">
    <property type="entry name" value="HTH_MarR-typ"/>
</dbReference>
<organism evidence="5 6">
    <name type="scientific">Nocardioides panacihumi</name>
    <dbReference type="NCBI Taxonomy" id="400774"/>
    <lineage>
        <taxon>Bacteria</taxon>
        <taxon>Bacillati</taxon>
        <taxon>Actinomycetota</taxon>
        <taxon>Actinomycetes</taxon>
        <taxon>Propionibacteriales</taxon>
        <taxon>Nocardioidaceae</taxon>
        <taxon>Nocardioides</taxon>
    </lineage>
</organism>
<dbReference type="EMBL" id="BAAAPB010000001">
    <property type="protein sequence ID" value="GAA1948790.1"/>
    <property type="molecule type" value="Genomic_DNA"/>
</dbReference>
<sequence length="164" mass="17646">MAGRPGQQSLSTEAQVIRALRSYTRAMDSYVQAMGRGHELHRTDLSALAVVMDATSRGEQVTPRNLARAVRISPSAMSALLDRLEQAGHLTRRPHPDDRRSIVVDITDSALATGGAIFGPVGRATAAVMGQYSEEQLQLVARFLDQVAEVTEQLAADPSAPPSR</sequence>